<name>A0A3B0WTI5_9ZZZZ</name>
<evidence type="ECO:0000313" key="1">
    <source>
        <dbReference type="EMBL" id="VAW52479.1"/>
    </source>
</evidence>
<gene>
    <name evidence="1" type="ORF">MNBD_GAMMA06-1227</name>
</gene>
<proteinExistence type="predicted"/>
<organism evidence="1">
    <name type="scientific">hydrothermal vent metagenome</name>
    <dbReference type="NCBI Taxonomy" id="652676"/>
    <lineage>
        <taxon>unclassified sequences</taxon>
        <taxon>metagenomes</taxon>
        <taxon>ecological metagenomes</taxon>
    </lineage>
</organism>
<protein>
    <recommendedName>
        <fullName evidence="2">Lipoprotein</fullName>
    </recommendedName>
</protein>
<dbReference type="EMBL" id="UOFD01000047">
    <property type="protein sequence ID" value="VAW52479.1"/>
    <property type="molecule type" value="Genomic_DNA"/>
</dbReference>
<evidence type="ECO:0008006" key="2">
    <source>
        <dbReference type="Google" id="ProtNLM"/>
    </source>
</evidence>
<accession>A0A3B0WTI5</accession>
<sequence length="118" mass="12406">MKKNTLILTLLATSALTLASCASIKGTVYKQKSGDYKATYSAKTEAEALKVVHSDAKITCKEKGGKTPAVVDEKVSSLTEDTEKTGEGFAAVAGSAVSAVDKYFSSEVVRAELTFDCT</sequence>
<dbReference type="AlphaFoldDB" id="A0A3B0WTI5"/>
<dbReference type="PROSITE" id="PS51257">
    <property type="entry name" value="PROKAR_LIPOPROTEIN"/>
    <property type="match status" value="1"/>
</dbReference>
<reference evidence="1" key="1">
    <citation type="submission" date="2018-06" db="EMBL/GenBank/DDBJ databases">
        <authorList>
            <person name="Zhirakovskaya E."/>
        </authorList>
    </citation>
    <scope>NUCLEOTIDE SEQUENCE</scope>
</reference>